<feature type="region of interest" description="Disordered" evidence="1">
    <location>
        <begin position="40"/>
        <end position="156"/>
    </location>
</feature>
<accession>A0ABS8SUN9</accession>
<gene>
    <name evidence="2" type="ORF">HAX54_047743</name>
</gene>
<feature type="compositionally biased region" description="Basic and acidic residues" evidence="1">
    <location>
        <begin position="64"/>
        <end position="76"/>
    </location>
</feature>
<sequence length="185" mass="21136">MAEHEEIYHQYDDWNGNQPRLGSSWSKIIKPSITVTCWRDFGSTGEPDGRGDGIWDGGLQSWRPCREKSQDNERSAYKRGGRSSRRLNQQFSEIKALKRGHTEQGKRSYSSPRDKLSTDPPRAGNILPKSAFVAEQNNRKDPAQLRRGKESKSMDINEPSLMDVALRIRSIRLQGPGARSWAYFQ</sequence>
<comment type="caution">
    <text evidence="2">The sequence shown here is derived from an EMBL/GenBank/DDBJ whole genome shotgun (WGS) entry which is preliminary data.</text>
</comment>
<protein>
    <submittedName>
        <fullName evidence="2">Uncharacterized protein</fullName>
    </submittedName>
</protein>
<evidence type="ECO:0000313" key="2">
    <source>
        <dbReference type="EMBL" id="MCD7462092.1"/>
    </source>
</evidence>
<feature type="compositionally biased region" description="Basic and acidic residues" evidence="1">
    <location>
        <begin position="137"/>
        <end position="155"/>
    </location>
</feature>
<evidence type="ECO:0000313" key="3">
    <source>
        <dbReference type="Proteomes" id="UP000823775"/>
    </source>
</evidence>
<keyword evidence="3" id="KW-1185">Reference proteome</keyword>
<dbReference type="Proteomes" id="UP000823775">
    <property type="component" value="Unassembled WGS sequence"/>
</dbReference>
<name>A0ABS8SUN9_DATST</name>
<feature type="compositionally biased region" description="Basic and acidic residues" evidence="1">
    <location>
        <begin position="100"/>
        <end position="117"/>
    </location>
</feature>
<proteinExistence type="predicted"/>
<reference evidence="2 3" key="1">
    <citation type="journal article" date="2021" name="BMC Genomics">
        <title>Datura genome reveals duplications of psychoactive alkaloid biosynthetic genes and high mutation rate following tissue culture.</title>
        <authorList>
            <person name="Rajewski A."/>
            <person name="Carter-House D."/>
            <person name="Stajich J."/>
            <person name="Litt A."/>
        </authorList>
    </citation>
    <scope>NUCLEOTIDE SEQUENCE [LARGE SCALE GENOMIC DNA]</scope>
    <source>
        <strain evidence="2">AR-01</strain>
    </source>
</reference>
<organism evidence="2 3">
    <name type="scientific">Datura stramonium</name>
    <name type="common">Jimsonweed</name>
    <name type="synonym">Common thornapple</name>
    <dbReference type="NCBI Taxonomy" id="4076"/>
    <lineage>
        <taxon>Eukaryota</taxon>
        <taxon>Viridiplantae</taxon>
        <taxon>Streptophyta</taxon>
        <taxon>Embryophyta</taxon>
        <taxon>Tracheophyta</taxon>
        <taxon>Spermatophyta</taxon>
        <taxon>Magnoliopsida</taxon>
        <taxon>eudicotyledons</taxon>
        <taxon>Gunneridae</taxon>
        <taxon>Pentapetalae</taxon>
        <taxon>asterids</taxon>
        <taxon>lamiids</taxon>
        <taxon>Solanales</taxon>
        <taxon>Solanaceae</taxon>
        <taxon>Solanoideae</taxon>
        <taxon>Datureae</taxon>
        <taxon>Datura</taxon>
    </lineage>
</organism>
<dbReference type="EMBL" id="JACEIK010000778">
    <property type="protein sequence ID" value="MCD7462092.1"/>
    <property type="molecule type" value="Genomic_DNA"/>
</dbReference>
<evidence type="ECO:0000256" key="1">
    <source>
        <dbReference type="SAM" id="MobiDB-lite"/>
    </source>
</evidence>